<evidence type="ECO:0000313" key="1">
    <source>
        <dbReference type="EMBL" id="KAK3080697.1"/>
    </source>
</evidence>
<accession>A0ACC3DVB3</accession>
<keyword evidence="2" id="KW-1185">Reference proteome</keyword>
<evidence type="ECO:0000313" key="2">
    <source>
        <dbReference type="Proteomes" id="UP001186974"/>
    </source>
</evidence>
<proteinExistence type="predicted"/>
<sequence>MISLPILTALYALYTTVCAVNPVNVTGQDFYDTVTGDRFMLLGVDYQPGGQAGYKPQQGEDALSQGDVCLRDAAVMQRLGVNTIRVYNVDPTLNHDDCASVFNAAGIYMVLDVNSPLGGESINRADPSSSYNSGYLNRVFGVIENFKNYPNTLAFFSANEVMNDIPTAADNPPYIRAVQRDMKNYIAKQGSRAIPVGYSAADVREILEDTWNYMQCSISNDTDNASRSDFFGLNSYSWCGGDATFESSGYNDIVAMFGSTTIPIFFSEYGCNKVMPRVFDEVAALYGPQMTSLSGGLIYEYSQEEADYGLVQINSNGSVSLLTDYDNLQMQYNRLNITLIEAANTTAANLDPPECSAGLISNSGMSKSFDLPAVPDGVQQMINNGISNPTQGRIVDVSNLTPSQEVYGTNGAPVQGLQVNRVPDDQSNTPSGATPSTSGSGAPAQPSKTGAAVVGARAEAAVGFVGLLGFVLSLL</sequence>
<dbReference type="Proteomes" id="UP001186974">
    <property type="component" value="Unassembled WGS sequence"/>
</dbReference>
<name>A0ACC3DVB3_9PEZI</name>
<dbReference type="EMBL" id="JAWDJW010000439">
    <property type="protein sequence ID" value="KAK3080697.1"/>
    <property type="molecule type" value="Genomic_DNA"/>
</dbReference>
<reference evidence="1" key="1">
    <citation type="submission" date="2024-09" db="EMBL/GenBank/DDBJ databases">
        <title>Black Yeasts Isolated from many extreme environments.</title>
        <authorList>
            <person name="Coleine C."/>
            <person name="Stajich J.E."/>
            <person name="Selbmann L."/>
        </authorList>
    </citation>
    <scope>NUCLEOTIDE SEQUENCE</scope>
    <source>
        <strain evidence="1">CCFEE 5737</strain>
    </source>
</reference>
<organism evidence="1 2">
    <name type="scientific">Coniosporium uncinatum</name>
    <dbReference type="NCBI Taxonomy" id="93489"/>
    <lineage>
        <taxon>Eukaryota</taxon>
        <taxon>Fungi</taxon>
        <taxon>Dikarya</taxon>
        <taxon>Ascomycota</taxon>
        <taxon>Pezizomycotina</taxon>
        <taxon>Dothideomycetes</taxon>
        <taxon>Dothideomycetes incertae sedis</taxon>
        <taxon>Coniosporium</taxon>
    </lineage>
</organism>
<protein>
    <submittedName>
        <fullName evidence="1">Uncharacterized protein</fullName>
    </submittedName>
</protein>
<gene>
    <name evidence="1" type="ORF">LTS18_013957</name>
</gene>
<comment type="caution">
    <text evidence="1">The sequence shown here is derived from an EMBL/GenBank/DDBJ whole genome shotgun (WGS) entry which is preliminary data.</text>
</comment>